<evidence type="ECO:0000256" key="1">
    <source>
        <dbReference type="SAM" id="Phobius"/>
    </source>
</evidence>
<keyword evidence="3" id="KW-1185">Reference proteome</keyword>
<keyword evidence="1" id="KW-0812">Transmembrane</keyword>
<sequence length="39" mass="4481">MVCLTSLKDVRKVDESCTSIRFLCLIFLVLCPIFVDKCK</sequence>
<accession>E8LGK2</accession>
<organism evidence="2 3">
    <name type="scientific">Phascolarctobacterium succinatutens YIT 12067</name>
    <dbReference type="NCBI Taxonomy" id="626939"/>
    <lineage>
        <taxon>Bacteria</taxon>
        <taxon>Bacillati</taxon>
        <taxon>Bacillota</taxon>
        <taxon>Negativicutes</taxon>
        <taxon>Acidaminococcales</taxon>
        <taxon>Acidaminococcaceae</taxon>
        <taxon>Phascolarctobacterium</taxon>
    </lineage>
</organism>
<dbReference type="HOGENOM" id="CLU_3314335_0_0_9"/>
<protein>
    <submittedName>
        <fullName evidence="2">Uncharacterized protein</fullName>
    </submittedName>
</protein>
<dbReference type="EMBL" id="AEVN01000103">
    <property type="protein sequence ID" value="EFY04027.1"/>
    <property type="molecule type" value="Genomic_DNA"/>
</dbReference>
<proteinExistence type="predicted"/>
<gene>
    <name evidence="2" type="ORF">HMPREF9443_02006</name>
</gene>
<reference evidence="2 3" key="1">
    <citation type="submission" date="2011-01" db="EMBL/GenBank/DDBJ databases">
        <authorList>
            <person name="Weinstock G."/>
            <person name="Sodergren E."/>
            <person name="Clifton S."/>
            <person name="Fulton L."/>
            <person name="Fulton B."/>
            <person name="Courtney L."/>
            <person name="Fronick C."/>
            <person name="Harrison M."/>
            <person name="Strong C."/>
            <person name="Farmer C."/>
            <person name="Delahaunty K."/>
            <person name="Markovic C."/>
            <person name="Hall O."/>
            <person name="Minx P."/>
            <person name="Tomlinson C."/>
            <person name="Mitreva M."/>
            <person name="Hou S."/>
            <person name="Chen J."/>
            <person name="Wollam A."/>
            <person name="Pepin K.H."/>
            <person name="Johnson M."/>
            <person name="Bhonagiri V."/>
            <person name="Zhang X."/>
            <person name="Suruliraj S."/>
            <person name="Warren W."/>
            <person name="Chinwalla A."/>
            <person name="Mardis E.R."/>
            <person name="Wilson R.K."/>
        </authorList>
    </citation>
    <scope>NUCLEOTIDE SEQUENCE [LARGE SCALE GENOMIC DNA]</scope>
    <source>
        <strain evidence="2 3">YIT 12067</strain>
    </source>
</reference>
<feature type="transmembrane region" description="Helical" evidence="1">
    <location>
        <begin position="18"/>
        <end position="35"/>
    </location>
</feature>
<keyword evidence="1" id="KW-1133">Transmembrane helix</keyword>
<name>E8LGK2_9FIRM</name>
<comment type="caution">
    <text evidence="2">The sequence shown here is derived from an EMBL/GenBank/DDBJ whole genome shotgun (WGS) entry which is preliminary data.</text>
</comment>
<evidence type="ECO:0000313" key="2">
    <source>
        <dbReference type="EMBL" id="EFY04027.1"/>
    </source>
</evidence>
<keyword evidence="1" id="KW-0472">Membrane</keyword>
<dbReference type="AlphaFoldDB" id="E8LGK2"/>
<evidence type="ECO:0000313" key="3">
    <source>
        <dbReference type="Proteomes" id="UP000004923"/>
    </source>
</evidence>
<dbReference type="Proteomes" id="UP000004923">
    <property type="component" value="Unassembled WGS sequence"/>
</dbReference>